<keyword evidence="1" id="KW-0812">Transmembrane</keyword>
<dbReference type="EMBL" id="ML120463">
    <property type="protein sequence ID" value="RPA92887.1"/>
    <property type="molecule type" value="Genomic_DNA"/>
</dbReference>
<organism evidence="2 3">
    <name type="scientific">Choiromyces venosus 120613-1</name>
    <dbReference type="NCBI Taxonomy" id="1336337"/>
    <lineage>
        <taxon>Eukaryota</taxon>
        <taxon>Fungi</taxon>
        <taxon>Dikarya</taxon>
        <taxon>Ascomycota</taxon>
        <taxon>Pezizomycotina</taxon>
        <taxon>Pezizomycetes</taxon>
        <taxon>Pezizales</taxon>
        <taxon>Tuberaceae</taxon>
        <taxon>Choiromyces</taxon>
    </lineage>
</organism>
<sequence>MALGRLFQKRCPFLARRHEYKERRKTQATYRLTQSIETKEMHKSRSAPFLPKYTDVHRDTNVLLLFSFLFPMPVLPVRALLTGGVVKGYGNALTDMRRNFNTLNLS</sequence>
<keyword evidence="1" id="KW-0472">Membrane</keyword>
<name>A0A3N4J6I6_9PEZI</name>
<accession>A0A3N4J6I6</accession>
<proteinExistence type="predicted"/>
<dbReference type="AlphaFoldDB" id="A0A3N4J6I6"/>
<keyword evidence="3" id="KW-1185">Reference proteome</keyword>
<evidence type="ECO:0000313" key="3">
    <source>
        <dbReference type="Proteomes" id="UP000276215"/>
    </source>
</evidence>
<protein>
    <submittedName>
        <fullName evidence="2">Uncharacterized protein</fullName>
    </submittedName>
</protein>
<reference evidence="2 3" key="1">
    <citation type="journal article" date="2018" name="Nat. Ecol. Evol.">
        <title>Pezizomycetes genomes reveal the molecular basis of ectomycorrhizal truffle lifestyle.</title>
        <authorList>
            <person name="Murat C."/>
            <person name="Payen T."/>
            <person name="Noel B."/>
            <person name="Kuo A."/>
            <person name="Morin E."/>
            <person name="Chen J."/>
            <person name="Kohler A."/>
            <person name="Krizsan K."/>
            <person name="Balestrini R."/>
            <person name="Da Silva C."/>
            <person name="Montanini B."/>
            <person name="Hainaut M."/>
            <person name="Levati E."/>
            <person name="Barry K.W."/>
            <person name="Belfiori B."/>
            <person name="Cichocki N."/>
            <person name="Clum A."/>
            <person name="Dockter R.B."/>
            <person name="Fauchery L."/>
            <person name="Guy J."/>
            <person name="Iotti M."/>
            <person name="Le Tacon F."/>
            <person name="Lindquist E.A."/>
            <person name="Lipzen A."/>
            <person name="Malagnac F."/>
            <person name="Mello A."/>
            <person name="Molinier V."/>
            <person name="Miyauchi S."/>
            <person name="Poulain J."/>
            <person name="Riccioni C."/>
            <person name="Rubini A."/>
            <person name="Sitrit Y."/>
            <person name="Splivallo R."/>
            <person name="Traeger S."/>
            <person name="Wang M."/>
            <person name="Zifcakova L."/>
            <person name="Wipf D."/>
            <person name="Zambonelli A."/>
            <person name="Paolocci F."/>
            <person name="Nowrousian M."/>
            <person name="Ottonello S."/>
            <person name="Baldrian P."/>
            <person name="Spatafora J.W."/>
            <person name="Henrissat B."/>
            <person name="Nagy L.G."/>
            <person name="Aury J.M."/>
            <person name="Wincker P."/>
            <person name="Grigoriev I.V."/>
            <person name="Bonfante P."/>
            <person name="Martin F.M."/>
        </authorList>
    </citation>
    <scope>NUCLEOTIDE SEQUENCE [LARGE SCALE GENOMIC DNA]</scope>
    <source>
        <strain evidence="2 3">120613-1</strain>
    </source>
</reference>
<evidence type="ECO:0000313" key="2">
    <source>
        <dbReference type="EMBL" id="RPA92887.1"/>
    </source>
</evidence>
<feature type="transmembrane region" description="Helical" evidence="1">
    <location>
        <begin position="62"/>
        <end position="81"/>
    </location>
</feature>
<evidence type="ECO:0000256" key="1">
    <source>
        <dbReference type="SAM" id="Phobius"/>
    </source>
</evidence>
<keyword evidence="1" id="KW-1133">Transmembrane helix</keyword>
<gene>
    <name evidence="2" type="ORF">L873DRAFT_123874</name>
</gene>
<dbReference type="Proteomes" id="UP000276215">
    <property type="component" value="Unassembled WGS sequence"/>
</dbReference>